<feature type="transmembrane region" description="Helical" evidence="7">
    <location>
        <begin position="92"/>
        <end position="117"/>
    </location>
</feature>
<keyword evidence="8" id="KW-0732">Signal</keyword>
<dbReference type="GO" id="GO:0055085">
    <property type="term" value="P:transmembrane transport"/>
    <property type="evidence" value="ECO:0007669"/>
    <property type="project" value="InterPro"/>
</dbReference>
<dbReference type="AlphaFoldDB" id="A0AAE3ZYV3"/>
<dbReference type="Pfam" id="PF00528">
    <property type="entry name" value="BPD_transp_1"/>
    <property type="match status" value="1"/>
</dbReference>
<feature type="transmembrane region" description="Helical" evidence="7">
    <location>
        <begin position="129"/>
        <end position="154"/>
    </location>
</feature>
<evidence type="ECO:0000256" key="8">
    <source>
        <dbReference type="SAM" id="SignalP"/>
    </source>
</evidence>
<keyword evidence="5 7" id="KW-1133">Transmembrane helix</keyword>
<comment type="similarity">
    <text evidence="7">Belongs to the binding-protein-dependent transport system permease family.</text>
</comment>
<keyword evidence="2 7" id="KW-0813">Transport</keyword>
<accession>A0AAE3ZYV3</accession>
<dbReference type="PROSITE" id="PS50928">
    <property type="entry name" value="ABC_TM1"/>
    <property type="match status" value="1"/>
</dbReference>
<keyword evidence="4 7" id="KW-0812">Transmembrane</keyword>
<organism evidence="10 11">
    <name type="scientific">Catenuloplanes niger</name>
    <dbReference type="NCBI Taxonomy" id="587534"/>
    <lineage>
        <taxon>Bacteria</taxon>
        <taxon>Bacillati</taxon>
        <taxon>Actinomycetota</taxon>
        <taxon>Actinomycetes</taxon>
        <taxon>Micromonosporales</taxon>
        <taxon>Micromonosporaceae</taxon>
        <taxon>Catenuloplanes</taxon>
    </lineage>
</organism>
<evidence type="ECO:0000256" key="7">
    <source>
        <dbReference type="RuleBase" id="RU363032"/>
    </source>
</evidence>
<comment type="subcellular location">
    <subcellularLocation>
        <location evidence="1 7">Cell membrane</location>
        <topology evidence="1 7">Multi-pass membrane protein</topology>
    </subcellularLocation>
</comment>
<proteinExistence type="inferred from homology"/>
<dbReference type="PANTHER" id="PTHR43163:SF3">
    <property type="entry name" value="PEPTIDE ABC TRANSPORTER PERMEASE PROTEIN"/>
    <property type="match status" value="1"/>
</dbReference>
<comment type="caution">
    <text evidence="10">The sequence shown here is derived from an EMBL/GenBank/DDBJ whole genome shotgun (WGS) entry which is preliminary data.</text>
</comment>
<dbReference type="RefSeq" id="WP_310424842.1">
    <property type="nucleotide sequence ID" value="NZ_JAVDYC010000001.1"/>
</dbReference>
<dbReference type="PANTHER" id="PTHR43163">
    <property type="entry name" value="DIPEPTIDE TRANSPORT SYSTEM PERMEASE PROTEIN DPPB-RELATED"/>
    <property type="match status" value="1"/>
</dbReference>
<evidence type="ECO:0000256" key="5">
    <source>
        <dbReference type="ARBA" id="ARBA00022989"/>
    </source>
</evidence>
<keyword evidence="3" id="KW-1003">Cell membrane</keyword>
<evidence type="ECO:0000256" key="6">
    <source>
        <dbReference type="ARBA" id="ARBA00023136"/>
    </source>
</evidence>
<evidence type="ECO:0000256" key="3">
    <source>
        <dbReference type="ARBA" id="ARBA00022475"/>
    </source>
</evidence>
<sequence length="307" mass="30844">MIRWALVRAPLLLAGVSVAVFAATEALPGDAALARTAGRATAAQLAALRADGGLDDPVWLRYLRWVWGLLRGDAGVSLLSDRPVSDLIGQRLPAAVILAAAALAVTVPVMLSLAWVAGTGSVAGRYATALVTATAAVPQVVVAAGLTALFAGVLGWLPPVSLVPAGGAPPPATLILPAVSLALPAAAYGAMLLRGVVADTLALPCVRDAERRGLSRLTVALRYALPPLLAPTVRILALVSAGLFAATAVVETMFGYAGLGELLAGAVANRDTPVVQAVAMLAAAVAVGGLLVADVLAAATDPYRARS</sequence>
<keyword evidence="11" id="KW-1185">Reference proteome</keyword>
<feature type="chain" id="PRO_5042016224" evidence="8">
    <location>
        <begin position="23"/>
        <end position="307"/>
    </location>
</feature>
<dbReference type="Proteomes" id="UP001183629">
    <property type="component" value="Unassembled WGS sequence"/>
</dbReference>
<feature type="signal peptide" evidence="8">
    <location>
        <begin position="1"/>
        <end position="22"/>
    </location>
</feature>
<protein>
    <submittedName>
        <fullName evidence="10">Peptide/nickel transport system permease protein</fullName>
    </submittedName>
</protein>
<evidence type="ECO:0000259" key="9">
    <source>
        <dbReference type="PROSITE" id="PS50928"/>
    </source>
</evidence>
<reference evidence="10 11" key="1">
    <citation type="submission" date="2023-07" db="EMBL/GenBank/DDBJ databases">
        <title>Sequencing the genomes of 1000 actinobacteria strains.</title>
        <authorList>
            <person name="Klenk H.-P."/>
        </authorList>
    </citation>
    <scope>NUCLEOTIDE SEQUENCE [LARGE SCALE GENOMIC DNA]</scope>
    <source>
        <strain evidence="10 11">DSM 44711</strain>
    </source>
</reference>
<dbReference type="GO" id="GO:0005886">
    <property type="term" value="C:plasma membrane"/>
    <property type="evidence" value="ECO:0007669"/>
    <property type="project" value="UniProtKB-SubCell"/>
</dbReference>
<feature type="domain" description="ABC transmembrane type-1" evidence="9">
    <location>
        <begin position="92"/>
        <end position="293"/>
    </location>
</feature>
<evidence type="ECO:0000313" key="11">
    <source>
        <dbReference type="Proteomes" id="UP001183629"/>
    </source>
</evidence>
<keyword evidence="6 7" id="KW-0472">Membrane</keyword>
<evidence type="ECO:0000256" key="4">
    <source>
        <dbReference type="ARBA" id="ARBA00022692"/>
    </source>
</evidence>
<evidence type="ECO:0000256" key="1">
    <source>
        <dbReference type="ARBA" id="ARBA00004651"/>
    </source>
</evidence>
<gene>
    <name evidence="10" type="ORF">J2S44_007732</name>
</gene>
<feature type="transmembrane region" description="Helical" evidence="7">
    <location>
        <begin position="174"/>
        <end position="193"/>
    </location>
</feature>
<evidence type="ECO:0000256" key="2">
    <source>
        <dbReference type="ARBA" id="ARBA00022448"/>
    </source>
</evidence>
<evidence type="ECO:0000313" key="10">
    <source>
        <dbReference type="EMBL" id="MDR7327482.1"/>
    </source>
</evidence>
<feature type="transmembrane region" description="Helical" evidence="7">
    <location>
        <begin position="235"/>
        <end position="257"/>
    </location>
</feature>
<dbReference type="InterPro" id="IPR000515">
    <property type="entry name" value="MetI-like"/>
</dbReference>
<dbReference type="EMBL" id="JAVDYC010000001">
    <property type="protein sequence ID" value="MDR7327482.1"/>
    <property type="molecule type" value="Genomic_DNA"/>
</dbReference>
<name>A0AAE3ZYV3_9ACTN</name>
<feature type="transmembrane region" description="Helical" evidence="7">
    <location>
        <begin position="277"/>
        <end position="299"/>
    </location>
</feature>